<protein>
    <submittedName>
        <fullName evidence="2">Uncharacterized protein</fullName>
    </submittedName>
</protein>
<dbReference type="RefSeq" id="WP_108415436.1">
    <property type="nucleotide sequence ID" value="NZ_QAQA01000018.1"/>
</dbReference>
<comment type="caution">
    <text evidence="2">The sequence shown here is derived from an EMBL/GenBank/DDBJ whole genome shotgun (WGS) entry which is preliminary data.</text>
</comment>
<evidence type="ECO:0000313" key="3">
    <source>
        <dbReference type="Proteomes" id="UP000250700"/>
    </source>
</evidence>
<evidence type="ECO:0000256" key="1">
    <source>
        <dbReference type="SAM" id="Phobius"/>
    </source>
</evidence>
<keyword evidence="1" id="KW-0472">Membrane</keyword>
<dbReference type="AlphaFoldDB" id="A0A315H5S1"/>
<gene>
    <name evidence="2" type="ORF">DAX91_22430</name>
</gene>
<proteinExistence type="predicted"/>
<name>A0A315H5S1_SALET</name>
<accession>A0A315H5S1</accession>
<dbReference type="EMBL" id="QARU01000017">
    <property type="protein sequence ID" value="PUF77763.1"/>
    <property type="molecule type" value="Genomic_DNA"/>
</dbReference>
<organism evidence="2 3">
    <name type="scientific">Salmonella enterica I</name>
    <dbReference type="NCBI Taxonomy" id="59201"/>
    <lineage>
        <taxon>Bacteria</taxon>
        <taxon>Pseudomonadati</taxon>
        <taxon>Pseudomonadota</taxon>
        <taxon>Gammaproteobacteria</taxon>
        <taxon>Enterobacterales</taxon>
        <taxon>Enterobacteriaceae</taxon>
        <taxon>Salmonella</taxon>
    </lineage>
</organism>
<evidence type="ECO:0000313" key="2">
    <source>
        <dbReference type="EMBL" id="PUF77763.1"/>
    </source>
</evidence>
<dbReference type="Proteomes" id="UP000250700">
    <property type="component" value="Unassembled WGS sequence"/>
</dbReference>
<keyword evidence="1" id="KW-0812">Transmembrane</keyword>
<feature type="transmembrane region" description="Helical" evidence="1">
    <location>
        <begin position="46"/>
        <end position="71"/>
    </location>
</feature>
<reference evidence="2 3" key="1">
    <citation type="submission" date="2018-04" db="EMBL/GenBank/DDBJ databases">
        <title>Whole genome sequencing of Salmonella enterica.</title>
        <authorList>
            <person name="Bell R."/>
        </authorList>
    </citation>
    <scope>NUCLEOTIDE SEQUENCE [LARGE SCALE GENOMIC DNA]</scope>
    <source>
        <strain evidence="2 3">CFSAN058603</strain>
    </source>
</reference>
<sequence length="107" mass="12415">MSEPFNRETLETIRDIIRETMLGNVAIALLINISPDYMVHKNIPSFIMLFIFITTIISIGLWMFLSVINYLSKLRLRRATVSFAIFILWLSLFIALTVRYINMLSAV</sequence>
<keyword evidence="1" id="KW-1133">Transmembrane helix</keyword>
<feature type="transmembrane region" description="Helical" evidence="1">
    <location>
        <begin position="83"/>
        <end position="101"/>
    </location>
</feature>